<evidence type="ECO:0000256" key="9">
    <source>
        <dbReference type="ARBA" id="ARBA00023102"/>
    </source>
</evidence>
<evidence type="ECO:0000256" key="4">
    <source>
        <dbReference type="ARBA" id="ARBA00011738"/>
    </source>
</evidence>
<accession>A0A1Y1SBU8</accession>
<feature type="domain" description="Aminotransferase class I/classII large" evidence="12">
    <location>
        <begin position="26"/>
        <end position="350"/>
    </location>
</feature>
<dbReference type="HAMAP" id="MF_01023">
    <property type="entry name" value="HisC_aminotrans_2"/>
    <property type="match status" value="1"/>
</dbReference>
<evidence type="ECO:0000256" key="2">
    <source>
        <dbReference type="ARBA" id="ARBA00005011"/>
    </source>
</evidence>
<dbReference type="Proteomes" id="UP000192342">
    <property type="component" value="Unassembled WGS sequence"/>
</dbReference>
<keyword evidence="7 11" id="KW-0808">Transferase</keyword>
<dbReference type="InterPro" id="IPR004839">
    <property type="entry name" value="Aminotransferase_I/II_large"/>
</dbReference>
<evidence type="ECO:0000256" key="3">
    <source>
        <dbReference type="ARBA" id="ARBA00007970"/>
    </source>
</evidence>
<comment type="pathway">
    <text evidence="2 11">Amino-acid biosynthesis; L-histidine biosynthesis; L-histidine from 5-phospho-alpha-D-ribose 1-diphosphate: step 7/9.</text>
</comment>
<comment type="similarity">
    <text evidence="3 11">Belongs to the class-II pyridoxal-phosphate-dependent aminotransferase family. Histidinol-phosphate aminotransferase subfamily.</text>
</comment>
<evidence type="ECO:0000256" key="6">
    <source>
        <dbReference type="ARBA" id="ARBA00022605"/>
    </source>
</evidence>
<keyword evidence="6 11" id="KW-0028">Amino-acid biosynthesis</keyword>
<dbReference type="PANTHER" id="PTHR42885">
    <property type="entry name" value="HISTIDINOL-PHOSPHATE AMINOTRANSFERASE-RELATED"/>
    <property type="match status" value="1"/>
</dbReference>
<dbReference type="STRING" id="1317117.ATO7_14658"/>
<dbReference type="InterPro" id="IPR015424">
    <property type="entry name" value="PyrdxlP-dep_Trfase"/>
</dbReference>
<evidence type="ECO:0000259" key="12">
    <source>
        <dbReference type="Pfam" id="PF00155"/>
    </source>
</evidence>
<dbReference type="InterPro" id="IPR005861">
    <property type="entry name" value="HisP_aminotrans"/>
</dbReference>
<dbReference type="AlphaFoldDB" id="A0A1Y1SBU8"/>
<keyword evidence="14" id="KW-1185">Reference proteome</keyword>
<dbReference type="RefSeq" id="WP_083563085.1">
    <property type="nucleotide sequence ID" value="NZ_AQQV01000004.1"/>
</dbReference>
<evidence type="ECO:0000313" key="13">
    <source>
        <dbReference type="EMBL" id="ORE85472.1"/>
    </source>
</evidence>
<keyword evidence="5 11" id="KW-0032">Aminotransferase</keyword>
<comment type="subunit">
    <text evidence="4 11">Homodimer.</text>
</comment>
<proteinExistence type="inferred from homology"/>
<dbReference type="GO" id="GO:0000105">
    <property type="term" value="P:L-histidine biosynthetic process"/>
    <property type="evidence" value="ECO:0007669"/>
    <property type="project" value="UniProtKB-UniRule"/>
</dbReference>
<keyword evidence="9 11" id="KW-0368">Histidine biosynthesis</keyword>
<evidence type="ECO:0000313" key="14">
    <source>
        <dbReference type="Proteomes" id="UP000192342"/>
    </source>
</evidence>
<dbReference type="OrthoDB" id="9809616at2"/>
<dbReference type="GO" id="GO:0004400">
    <property type="term" value="F:histidinol-phosphate transaminase activity"/>
    <property type="evidence" value="ECO:0007669"/>
    <property type="project" value="UniProtKB-UniRule"/>
</dbReference>
<feature type="modified residue" description="N6-(pyridoxal phosphate)lysine" evidence="11">
    <location>
        <position position="216"/>
    </location>
</feature>
<organism evidence="13 14">
    <name type="scientific">Oceanococcus atlanticus</name>
    <dbReference type="NCBI Taxonomy" id="1317117"/>
    <lineage>
        <taxon>Bacteria</taxon>
        <taxon>Pseudomonadati</taxon>
        <taxon>Pseudomonadota</taxon>
        <taxon>Gammaproteobacteria</taxon>
        <taxon>Chromatiales</taxon>
        <taxon>Oceanococcaceae</taxon>
        <taxon>Oceanococcus</taxon>
    </lineage>
</organism>
<dbReference type="NCBIfam" id="TIGR01141">
    <property type="entry name" value="hisC"/>
    <property type="match status" value="1"/>
</dbReference>
<dbReference type="InterPro" id="IPR015421">
    <property type="entry name" value="PyrdxlP-dep_Trfase_major"/>
</dbReference>
<dbReference type="CDD" id="cd00609">
    <property type="entry name" value="AAT_like"/>
    <property type="match status" value="1"/>
</dbReference>
<dbReference type="EC" id="2.6.1.9" evidence="11"/>
<dbReference type="SUPFAM" id="SSF53383">
    <property type="entry name" value="PLP-dependent transferases"/>
    <property type="match status" value="1"/>
</dbReference>
<evidence type="ECO:0000256" key="7">
    <source>
        <dbReference type="ARBA" id="ARBA00022679"/>
    </source>
</evidence>
<protein>
    <recommendedName>
        <fullName evidence="11">Histidinol-phosphate aminotransferase</fullName>
        <ecNumber evidence="11">2.6.1.9</ecNumber>
    </recommendedName>
    <alternativeName>
        <fullName evidence="11">Imidazole acetol-phosphate transaminase</fullName>
    </alternativeName>
</protein>
<dbReference type="GO" id="GO:0030170">
    <property type="term" value="F:pyridoxal phosphate binding"/>
    <property type="evidence" value="ECO:0007669"/>
    <property type="project" value="InterPro"/>
</dbReference>
<dbReference type="EMBL" id="AQQV01000004">
    <property type="protein sequence ID" value="ORE85472.1"/>
    <property type="molecule type" value="Genomic_DNA"/>
</dbReference>
<dbReference type="Gene3D" id="3.40.640.10">
    <property type="entry name" value="Type I PLP-dependent aspartate aminotransferase-like (Major domain)"/>
    <property type="match status" value="1"/>
</dbReference>
<evidence type="ECO:0000256" key="8">
    <source>
        <dbReference type="ARBA" id="ARBA00022898"/>
    </source>
</evidence>
<comment type="cofactor">
    <cofactor evidence="1 11">
        <name>pyridoxal 5'-phosphate</name>
        <dbReference type="ChEBI" id="CHEBI:597326"/>
    </cofactor>
</comment>
<comment type="catalytic activity">
    <reaction evidence="10 11">
        <text>L-histidinol phosphate + 2-oxoglutarate = 3-(imidazol-4-yl)-2-oxopropyl phosphate + L-glutamate</text>
        <dbReference type="Rhea" id="RHEA:23744"/>
        <dbReference type="ChEBI" id="CHEBI:16810"/>
        <dbReference type="ChEBI" id="CHEBI:29985"/>
        <dbReference type="ChEBI" id="CHEBI:57766"/>
        <dbReference type="ChEBI" id="CHEBI:57980"/>
        <dbReference type="EC" id="2.6.1.9"/>
    </reaction>
</comment>
<name>A0A1Y1SBU8_9GAMM</name>
<dbReference type="PANTHER" id="PTHR42885:SF2">
    <property type="entry name" value="HISTIDINOL-PHOSPHATE AMINOTRANSFERASE"/>
    <property type="match status" value="1"/>
</dbReference>
<dbReference type="InterPro" id="IPR015422">
    <property type="entry name" value="PyrdxlP-dep_Trfase_small"/>
</dbReference>
<keyword evidence="8 11" id="KW-0663">Pyridoxal phosphate</keyword>
<evidence type="ECO:0000256" key="11">
    <source>
        <dbReference type="HAMAP-Rule" id="MF_01023"/>
    </source>
</evidence>
<dbReference type="Gene3D" id="3.90.1150.10">
    <property type="entry name" value="Aspartate Aminotransferase, domain 1"/>
    <property type="match status" value="1"/>
</dbReference>
<evidence type="ECO:0000256" key="10">
    <source>
        <dbReference type="ARBA" id="ARBA00047481"/>
    </source>
</evidence>
<dbReference type="UniPathway" id="UPA00031">
    <property type="reaction ID" value="UER00012"/>
</dbReference>
<evidence type="ECO:0000256" key="1">
    <source>
        <dbReference type="ARBA" id="ARBA00001933"/>
    </source>
</evidence>
<evidence type="ECO:0000256" key="5">
    <source>
        <dbReference type="ARBA" id="ARBA00022576"/>
    </source>
</evidence>
<sequence>MSVNGVFAPALDQLKAYQAPPPRPDATKLDAMENPYALPADLRQAWLERLAQVDFNRYPDATAAPLKRALTQRFAMPSSWDMLLGNGSDEIIQMLCLAVARPGAVVMAPDPSFVMYRHLALACNLRFVPVPLDDQFQLDTDAFLAALQREQPALVFIAQPNNPTGNRFDEDAVRAICAAAPGLVVIDEAYLAFAGGDSLALASAFDHVLLMRTLSKWGLAGLRLGFIQGHKALIDELDKLRLPYNINVLTQASVEFALANSSAFDQQVEVLCAERTRMAEALDALPGTRVFPSAANFLLVQQSPEQGRAVLDALSQADILIKNLDAGHPALVGCLRPSIGTPEQNTRLIEVWSTVASGA</sequence>
<dbReference type="Pfam" id="PF00155">
    <property type="entry name" value="Aminotran_1_2"/>
    <property type="match status" value="1"/>
</dbReference>
<comment type="caution">
    <text evidence="13">The sequence shown here is derived from an EMBL/GenBank/DDBJ whole genome shotgun (WGS) entry which is preliminary data.</text>
</comment>
<reference evidence="13 14" key="1">
    <citation type="submission" date="2013-04" db="EMBL/GenBank/DDBJ databases">
        <title>Oceanococcus atlanticus 22II-S10r2 Genome Sequencing.</title>
        <authorList>
            <person name="Lai Q."/>
            <person name="Li G."/>
            <person name="Shao Z."/>
        </authorList>
    </citation>
    <scope>NUCLEOTIDE SEQUENCE [LARGE SCALE GENOMIC DNA]</scope>
    <source>
        <strain evidence="13 14">22II-S10r2</strain>
    </source>
</reference>
<gene>
    <name evidence="11" type="primary">hisC</name>
    <name evidence="13" type="ORF">ATO7_14658</name>
</gene>